<sequence length="70" mass="8436">MNPEMFRVRWVRRIKVTLEVLADREMTEKVPGRQEHNTLLHREKNFPMLLVRFVRRRITGVDRKGKGFGC</sequence>
<dbReference type="EMBL" id="MHTV01000033">
    <property type="protein sequence ID" value="OHA66434.1"/>
    <property type="molecule type" value="Genomic_DNA"/>
</dbReference>
<dbReference type="AlphaFoldDB" id="A0A1G2R0L0"/>
<dbReference type="Proteomes" id="UP000178092">
    <property type="component" value="Unassembled WGS sequence"/>
</dbReference>
<accession>A0A1G2R0L0</accession>
<evidence type="ECO:0000313" key="1">
    <source>
        <dbReference type="EMBL" id="OHA66434.1"/>
    </source>
</evidence>
<protein>
    <submittedName>
        <fullName evidence="1">Uncharacterized protein</fullName>
    </submittedName>
</protein>
<proteinExistence type="predicted"/>
<gene>
    <name evidence="1" type="ORF">A3C04_01255</name>
</gene>
<organism evidence="1 2">
    <name type="scientific">Candidatus Wildermuthbacteria bacterium RIFCSPHIGHO2_02_FULL_45_25</name>
    <dbReference type="NCBI Taxonomy" id="1802450"/>
    <lineage>
        <taxon>Bacteria</taxon>
        <taxon>Candidatus Wildermuthiibacteriota</taxon>
    </lineage>
</organism>
<reference evidence="1 2" key="1">
    <citation type="journal article" date="2016" name="Nat. Commun.">
        <title>Thousands of microbial genomes shed light on interconnected biogeochemical processes in an aquifer system.</title>
        <authorList>
            <person name="Anantharaman K."/>
            <person name="Brown C.T."/>
            <person name="Hug L.A."/>
            <person name="Sharon I."/>
            <person name="Castelle C.J."/>
            <person name="Probst A.J."/>
            <person name="Thomas B.C."/>
            <person name="Singh A."/>
            <person name="Wilkins M.J."/>
            <person name="Karaoz U."/>
            <person name="Brodie E.L."/>
            <person name="Williams K.H."/>
            <person name="Hubbard S.S."/>
            <person name="Banfield J.F."/>
        </authorList>
    </citation>
    <scope>NUCLEOTIDE SEQUENCE [LARGE SCALE GENOMIC DNA]</scope>
</reference>
<evidence type="ECO:0000313" key="2">
    <source>
        <dbReference type="Proteomes" id="UP000178092"/>
    </source>
</evidence>
<comment type="caution">
    <text evidence="1">The sequence shown here is derived from an EMBL/GenBank/DDBJ whole genome shotgun (WGS) entry which is preliminary data.</text>
</comment>
<name>A0A1G2R0L0_9BACT</name>